<evidence type="ECO:0000313" key="2">
    <source>
        <dbReference type="Proteomes" id="UP001066276"/>
    </source>
</evidence>
<comment type="caution">
    <text evidence="1">The sequence shown here is derived from an EMBL/GenBank/DDBJ whole genome shotgun (WGS) entry which is preliminary data.</text>
</comment>
<sequence length="219" mass="24974">MELKALGLEKTLHVLPQHLGQWQQTHKDLLDDRCRLEKHTHTAYQQRLHAEGDKTEAMLAQLLKEQESLDPVLSLRDQCGIFVYSQTTINEVFRAHLSTTYRGGGARPVDYGRDFLDGIDLPRLRDEDGTSMDSPIIREEMRAAFEQLKPANTRGGDGLLTEFYQKYEEVIVEKLLEVYHKALQWGQLPSTLCEAMVVLVLKPSKDPEIGSSYHPVSLM</sequence>
<name>A0AAV7UFF8_PLEWA</name>
<dbReference type="EMBL" id="JANPWB010000005">
    <property type="protein sequence ID" value="KAJ1187647.1"/>
    <property type="molecule type" value="Genomic_DNA"/>
</dbReference>
<evidence type="ECO:0000313" key="1">
    <source>
        <dbReference type="EMBL" id="KAJ1187647.1"/>
    </source>
</evidence>
<accession>A0AAV7UFF8</accession>
<dbReference type="Proteomes" id="UP001066276">
    <property type="component" value="Chromosome 3_1"/>
</dbReference>
<gene>
    <name evidence="1" type="ORF">NDU88_004421</name>
</gene>
<protein>
    <submittedName>
        <fullName evidence="1">Uncharacterized protein</fullName>
    </submittedName>
</protein>
<dbReference type="AlphaFoldDB" id="A0AAV7UFF8"/>
<reference evidence="1" key="1">
    <citation type="journal article" date="2022" name="bioRxiv">
        <title>Sequencing and chromosome-scale assembly of the giantPleurodeles waltlgenome.</title>
        <authorList>
            <person name="Brown T."/>
            <person name="Elewa A."/>
            <person name="Iarovenko S."/>
            <person name="Subramanian E."/>
            <person name="Araus A.J."/>
            <person name="Petzold A."/>
            <person name="Susuki M."/>
            <person name="Suzuki K.-i.T."/>
            <person name="Hayashi T."/>
            <person name="Toyoda A."/>
            <person name="Oliveira C."/>
            <person name="Osipova E."/>
            <person name="Leigh N.D."/>
            <person name="Simon A."/>
            <person name="Yun M.H."/>
        </authorList>
    </citation>
    <scope>NUCLEOTIDE SEQUENCE</scope>
    <source>
        <strain evidence="1">20211129_DDA</strain>
        <tissue evidence="1">Liver</tissue>
    </source>
</reference>
<organism evidence="1 2">
    <name type="scientific">Pleurodeles waltl</name>
    <name type="common">Iberian ribbed newt</name>
    <dbReference type="NCBI Taxonomy" id="8319"/>
    <lineage>
        <taxon>Eukaryota</taxon>
        <taxon>Metazoa</taxon>
        <taxon>Chordata</taxon>
        <taxon>Craniata</taxon>
        <taxon>Vertebrata</taxon>
        <taxon>Euteleostomi</taxon>
        <taxon>Amphibia</taxon>
        <taxon>Batrachia</taxon>
        <taxon>Caudata</taxon>
        <taxon>Salamandroidea</taxon>
        <taxon>Salamandridae</taxon>
        <taxon>Pleurodelinae</taxon>
        <taxon>Pleurodeles</taxon>
    </lineage>
</organism>
<keyword evidence="2" id="KW-1185">Reference proteome</keyword>
<proteinExistence type="predicted"/>
<dbReference type="PANTHER" id="PTHR19446">
    <property type="entry name" value="REVERSE TRANSCRIPTASES"/>
    <property type="match status" value="1"/>
</dbReference>